<protein>
    <submittedName>
        <fullName evidence="1">Uncharacterized protein</fullName>
    </submittedName>
</protein>
<dbReference type="Proteomes" id="UP001055712">
    <property type="component" value="Unassembled WGS sequence"/>
</dbReference>
<keyword evidence="2" id="KW-1185">Reference proteome</keyword>
<name>A0A9D4YXU0_CHLVU</name>
<comment type="caution">
    <text evidence="1">The sequence shown here is derived from an EMBL/GenBank/DDBJ whole genome shotgun (WGS) entry which is preliminary data.</text>
</comment>
<reference evidence="1" key="2">
    <citation type="submission" date="2020-11" db="EMBL/GenBank/DDBJ databases">
        <authorList>
            <person name="Cecchin M."/>
            <person name="Marcolungo L."/>
            <person name="Rossato M."/>
            <person name="Girolomoni L."/>
            <person name="Cosentino E."/>
            <person name="Cuine S."/>
            <person name="Li-Beisson Y."/>
            <person name="Delledonne M."/>
            <person name="Ballottari M."/>
        </authorList>
    </citation>
    <scope>NUCLEOTIDE SEQUENCE</scope>
    <source>
        <strain evidence="1">211/11P</strain>
        <tissue evidence="1">Whole cell</tissue>
    </source>
</reference>
<sequence length="188" mass="19728">MVYSGLACSGKVETPPGCKLYRDPRQDSGPAITLSDTTLVSLAAVGGPDSASAETGNHKPYAYISWAETQLGCYQYFTPPAPGRLLPPDGKFRENRSGCIAAVPVESYPSALSLQPPNESRCAAVPAAPACCARAPPSDWLRLMKAPKVSKVQPLCLAAGCAAYAARTTFAASLKLQWQVAQDAAVLL</sequence>
<reference evidence="1" key="1">
    <citation type="journal article" date="2019" name="Plant J.">
        <title>Chlorella vulgaris genome assembly and annotation reveals the molecular basis for metabolic acclimation to high light conditions.</title>
        <authorList>
            <person name="Cecchin M."/>
            <person name="Marcolungo L."/>
            <person name="Rossato M."/>
            <person name="Girolomoni L."/>
            <person name="Cosentino E."/>
            <person name="Cuine S."/>
            <person name="Li-Beisson Y."/>
            <person name="Delledonne M."/>
            <person name="Ballottari M."/>
        </authorList>
    </citation>
    <scope>NUCLEOTIDE SEQUENCE</scope>
    <source>
        <strain evidence="1">211/11P</strain>
    </source>
</reference>
<accession>A0A9D4YXU0</accession>
<evidence type="ECO:0000313" key="1">
    <source>
        <dbReference type="EMBL" id="KAI3432280.1"/>
    </source>
</evidence>
<dbReference type="AlphaFoldDB" id="A0A9D4YXU0"/>
<proteinExistence type="predicted"/>
<evidence type="ECO:0000313" key="2">
    <source>
        <dbReference type="Proteomes" id="UP001055712"/>
    </source>
</evidence>
<dbReference type="EMBL" id="SIDB01000005">
    <property type="protein sequence ID" value="KAI3432280.1"/>
    <property type="molecule type" value="Genomic_DNA"/>
</dbReference>
<gene>
    <name evidence="1" type="ORF">D9Q98_003840</name>
</gene>
<organism evidence="1 2">
    <name type="scientific">Chlorella vulgaris</name>
    <name type="common">Green alga</name>
    <dbReference type="NCBI Taxonomy" id="3077"/>
    <lineage>
        <taxon>Eukaryota</taxon>
        <taxon>Viridiplantae</taxon>
        <taxon>Chlorophyta</taxon>
        <taxon>core chlorophytes</taxon>
        <taxon>Trebouxiophyceae</taxon>
        <taxon>Chlorellales</taxon>
        <taxon>Chlorellaceae</taxon>
        <taxon>Chlorella clade</taxon>
        <taxon>Chlorella</taxon>
    </lineage>
</organism>